<keyword evidence="2" id="KW-0645">Protease</keyword>
<protein>
    <submittedName>
        <fullName evidence="2">Xaa-Pro aminopeptidase</fullName>
        <ecNumber evidence="2">3.4.11.9</ecNumber>
    </submittedName>
</protein>
<dbReference type="InterPro" id="IPR036005">
    <property type="entry name" value="Creatinase/aminopeptidase-like"/>
</dbReference>
<dbReference type="Gene3D" id="3.90.230.10">
    <property type="entry name" value="Creatinase/methionine aminopeptidase superfamily"/>
    <property type="match status" value="1"/>
</dbReference>
<dbReference type="InterPro" id="IPR000994">
    <property type="entry name" value="Pept_M24"/>
</dbReference>
<organism evidence="2">
    <name type="scientific">bioreactor metagenome</name>
    <dbReference type="NCBI Taxonomy" id="1076179"/>
    <lineage>
        <taxon>unclassified sequences</taxon>
        <taxon>metagenomes</taxon>
        <taxon>ecological metagenomes</taxon>
    </lineage>
</organism>
<name>A0A645CY80_9ZZZZ</name>
<comment type="caution">
    <text evidence="2">The sequence shown here is derived from an EMBL/GenBank/DDBJ whole genome shotgun (WGS) entry which is preliminary data.</text>
</comment>
<keyword evidence="2" id="KW-0031">Aminopeptidase</keyword>
<dbReference type="SUPFAM" id="SSF55920">
    <property type="entry name" value="Creatinase/aminopeptidase"/>
    <property type="match status" value="1"/>
</dbReference>
<sequence>MIGQALAGGKRLGVVGLWDIPAPIFERIKAAAPGVEIVDALPVMVKLRVIKSPHEIACLAEAGRQACAGYAKLLEYAVDGNPETMAAGAAEGAARMAGAEDINFTVFGSGERTATVIGRATDKIMRNGEMVMAAMAVQYQGYVATVEYPFVIGQASDAQKRFLNVLFEAANVQQKFLRAGVVMGEMVRAVKAVFAKHGMTQYDLYPPMHGIGLAEAESPYPDDHATAEFEADMCVNSDISLWGCPAGSNRIEEGFVITAAGPRSLTPAIRERIARGL</sequence>
<evidence type="ECO:0000313" key="2">
    <source>
        <dbReference type="EMBL" id="MPM81815.1"/>
    </source>
</evidence>
<dbReference type="EC" id="3.4.11.9" evidence="2"/>
<reference evidence="2" key="1">
    <citation type="submission" date="2019-08" db="EMBL/GenBank/DDBJ databases">
        <authorList>
            <person name="Kucharzyk K."/>
            <person name="Murdoch R.W."/>
            <person name="Higgins S."/>
            <person name="Loffler F."/>
        </authorList>
    </citation>
    <scope>NUCLEOTIDE SEQUENCE</scope>
</reference>
<gene>
    <name evidence="2" type="primary">pepP_11</name>
    <name evidence="2" type="ORF">SDC9_128872</name>
</gene>
<dbReference type="EMBL" id="VSSQ01031059">
    <property type="protein sequence ID" value="MPM81815.1"/>
    <property type="molecule type" value="Genomic_DNA"/>
</dbReference>
<dbReference type="AlphaFoldDB" id="A0A645CY80"/>
<dbReference type="InterPro" id="IPR050659">
    <property type="entry name" value="Peptidase_M24B"/>
</dbReference>
<dbReference type="PANTHER" id="PTHR46112:SF2">
    <property type="entry name" value="XAA-PRO AMINOPEPTIDASE P-RELATED"/>
    <property type="match status" value="1"/>
</dbReference>
<evidence type="ECO:0000259" key="1">
    <source>
        <dbReference type="Pfam" id="PF00557"/>
    </source>
</evidence>
<accession>A0A645CY80</accession>
<dbReference type="GO" id="GO:0004177">
    <property type="term" value="F:aminopeptidase activity"/>
    <property type="evidence" value="ECO:0007669"/>
    <property type="project" value="UniProtKB-KW"/>
</dbReference>
<keyword evidence="2" id="KW-0378">Hydrolase</keyword>
<dbReference type="PANTHER" id="PTHR46112">
    <property type="entry name" value="AMINOPEPTIDASE"/>
    <property type="match status" value="1"/>
</dbReference>
<feature type="domain" description="Peptidase M24" evidence="1">
    <location>
        <begin position="58"/>
        <end position="259"/>
    </location>
</feature>
<dbReference type="Pfam" id="PF00557">
    <property type="entry name" value="Peptidase_M24"/>
    <property type="match status" value="1"/>
</dbReference>
<dbReference type="CDD" id="cd01066">
    <property type="entry name" value="APP_MetAP"/>
    <property type="match status" value="1"/>
</dbReference>
<proteinExistence type="predicted"/>